<evidence type="ECO:0000313" key="2">
    <source>
        <dbReference type="EMBL" id="MEN7547840.1"/>
    </source>
</evidence>
<dbReference type="EMBL" id="JBDKWZ010000004">
    <property type="protein sequence ID" value="MEN7547840.1"/>
    <property type="molecule type" value="Genomic_DNA"/>
</dbReference>
<dbReference type="AlphaFoldDB" id="A0AAW9SAR2"/>
<keyword evidence="3" id="KW-1185">Reference proteome</keyword>
<name>A0AAW9SAR2_9BACT</name>
<proteinExistence type="predicted"/>
<organism evidence="1 3">
    <name type="scientific">Rapidithrix thailandica</name>
    <dbReference type="NCBI Taxonomy" id="413964"/>
    <lineage>
        <taxon>Bacteria</taxon>
        <taxon>Pseudomonadati</taxon>
        <taxon>Bacteroidota</taxon>
        <taxon>Cytophagia</taxon>
        <taxon>Cytophagales</taxon>
        <taxon>Flammeovirgaceae</taxon>
        <taxon>Rapidithrix</taxon>
    </lineage>
</organism>
<comment type="caution">
    <text evidence="1">The sequence shown here is derived from an EMBL/GenBank/DDBJ whole genome shotgun (WGS) entry which is preliminary data.</text>
</comment>
<evidence type="ECO:0000313" key="3">
    <source>
        <dbReference type="Proteomes" id="UP001403385"/>
    </source>
</evidence>
<evidence type="ECO:0000313" key="1">
    <source>
        <dbReference type="EMBL" id="MEN7547806.1"/>
    </source>
</evidence>
<protein>
    <submittedName>
        <fullName evidence="1">Uncharacterized protein</fullName>
    </submittedName>
</protein>
<accession>A0AAW9SAR2</accession>
<sequence>MHALTPIAMDLEKLKVALHKGETSKTLALAADLQSRFTQLETDLSSKLCSYSQIIQRQQMMLELLQEQNKDLLRLLAKRK</sequence>
<dbReference type="Proteomes" id="UP001403385">
    <property type="component" value="Unassembled WGS sequence"/>
</dbReference>
<dbReference type="RefSeq" id="WP_346820594.1">
    <property type="nucleotide sequence ID" value="NZ_JBDKWZ010000004.1"/>
</dbReference>
<dbReference type="EMBL" id="JBDKWZ010000004">
    <property type="protein sequence ID" value="MEN7547806.1"/>
    <property type="molecule type" value="Genomic_DNA"/>
</dbReference>
<gene>
    <name evidence="1" type="ORF">AAG747_07795</name>
    <name evidence="2" type="ORF">AAG747_07965</name>
</gene>
<reference evidence="1 3" key="1">
    <citation type="submission" date="2024-04" db="EMBL/GenBank/DDBJ databases">
        <title>Novel genus in family Flammeovirgaceae.</title>
        <authorList>
            <person name="Nguyen T.H."/>
            <person name="Vuong T.Q."/>
            <person name="Le H."/>
            <person name="Kim S.-G."/>
        </authorList>
    </citation>
    <scope>NUCLEOTIDE SEQUENCE [LARGE SCALE GENOMIC DNA]</scope>
    <source>
        <strain evidence="1 3">JCM 23209</strain>
    </source>
</reference>